<evidence type="ECO:0000313" key="2">
    <source>
        <dbReference type="Proteomes" id="UP000070501"/>
    </source>
</evidence>
<name>A0A136IUE6_9PEZI</name>
<keyword evidence="2" id="KW-1185">Reference proteome</keyword>
<gene>
    <name evidence="1" type="ORF">Micbo1qcDRAFT_166508</name>
</gene>
<accession>A0A136IUE6</accession>
<feature type="non-terminal residue" evidence="1">
    <location>
        <position position="88"/>
    </location>
</feature>
<dbReference type="Proteomes" id="UP000070501">
    <property type="component" value="Unassembled WGS sequence"/>
</dbReference>
<organism evidence="1 2">
    <name type="scientific">Microdochium bolleyi</name>
    <dbReference type="NCBI Taxonomy" id="196109"/>
    <lineage>
        <taxon>Eukaryota</taxon>
        <taxon>Fungi</taxon>
        <taxon>Dikarya</taxon>
        <taxon>Ascomycota</taxon>
        <taxon>Pezizomycotina</taxon>
        <taxon>Sordariomycetes</taxon>
        <taxon>Xylariomycetidae</taxon>
        <taxon>Xylariales</taxon>
        <taxon>Microdochiaceae</taxon>
        <taxon>Microdochium</taxon>
    </lineage>
</organism>
<dbReference type="OrthoDB" id="20872at2759"/>
<evidence type="ECO:0008006" key="3">
    <source>
        <dbReference type="Google" id="ProtNLM"/>
    </source>
</evidence>
<protein>
    <recommendedName>
        <fullName evidence="3">Heterokaryon incompatibility domain-containing protein</fullName>
    </recommendedName>
</protein>
<sequence>MDPELCNFPYSPLGPQKDAFRLLTLKKGADMRLEAEIRHTTIQQAHDSYEAVSYTWGNAKAQDVLHIGDLQLGITCNLSLVLRDLRLP</sequence>
<proteinExistence type="predicted"/>
<evidence type="ECO:0000313" key="1">
    <source>
        <dbReference type="EMBL" id="KXJ88463.1"/>
    </source>
</evidence>
<dbReference type="InParanoid" id="A0A136IUE6"/>
<dbReference type="AlphaFoldDB" id="A0A136IUE6"/>
<dbReference type="EMBL" id="KQ964258">
    <property type="protein sequence ID" value="KXJ88463.1"/>
    <property type="molecule type" value="Genomic_DNA"/>
</dbReference>
<reference evidence="2" key="1">
    <citation type="submission" date="2016-02" db="EMBL/GenBank/DDBJ databases">
        <title>Draft genome sequence of Microdochium bolleyi, a fungal endophyte of beachgrass.</title>
        <authorList>
            <consortium name="DOE Joint Genome Institute"/>
            <person name="David A.S."/>
            <person name="May G."/>
            <person name="Haridas S."/>
            <person name="Lim J."/>
            <person name="Wang M."/>
            <person name="Labutti K."/>
            <person name="Lipzen A."/>
            <person name="Barry K."/>
            <person name="Grigoriev I.V."/>
        </authorList>
    </citation>
    <scope>NUCLEOTIDE SEQUENCE [LARGE SCALE GENOMIC DNA]</scope>
    <source>
        <strain evidence="2">J235TASD1</strain>
    </source>
</reference>